<organism evidence="1 2">
    <name type="scientific">Hypsizygus marmoreus</name>
    <name type="common">White beech mushroom</name>
    <name type="synonym">Agaricus marmoreus</name>
    <dbReference type="NCBI Taxonomy" id="39966"/>
    <lineage>
        <taxon>Eukaryota</taxon>
        <taxon>Fungi</taxon>
        <taxon>Dikarya</taxon>
        <taxon>Basidiomycota</taxon>
        <taxon>Agaricomycotina</taxon>
        <taxon>Agaricomycetes</taxon>
        <taxon>Agaricomycetidae</taxon>
        <taxon>Agaricales</taxon>
        <taxon>Tricholomatineae</taxon>
        <taxon>Lyophyllaceae</taxon>
        <taxon>Hypsizygus</taxon>
    </lineage>
</organism>
<dbReference type="InParanoid" id="A0A369JDR3"/>
<evidence type="ECO:0000313" key="2">
    <source>
        <dbReference type="Proteomes" id="UP000076154"/>
    </source>
</evidence>
<evidence type="ECO:0000313" key="1">
    <source>
        <dbReference type="EMBL" id="RDB19472.1"/>
    </source>
</evidence>
<feature type="non-terminal residue" evidence="1">
    <location>
        <position position="1"/>
    </location>
</feature>
<protein>
    <submittedName>
        <fullName evidence="1">Uncharacterized protein</fullName>
    </submittedName>
</protein>
<proteinExistence type="predicted"/>
<sequence>IHYADIRHVFCSLCNNIVIVSRVKCC</sequence>
<name>A0A369JDR3_HYPMA</name>
<gene>
    <name evidence="1" type="ORF">Hypma_013588</name>
</gene>
<reference evidence="1" key="1">
    <citation type="submission" date="2018-04" db="EMBL/GenBank/DDBJ databases">
        <title>Whole genome sequencing of Hypsizygus marmoreus.</title>
        <authorList>
            <person name="Choi I.-G."/>
            <person name="Min B."/>
            <person name="Kim J.-G."/>
            <person name="Kim S."/>
            <person name="Oh Y.-L."/>
            <person name="Kong W.-S."/>
            <person name="Park H."/>
            <person name="Jeong J."/>
            <person name="Song E.-S."/>
        </authorList>
    </citation>
    <scope>NUCLEOTIDE SEQUENCE [LARGE SCALE GENOMIC DNA]</scope>
    <source>
        <strain evidence="1">51987-8</strain>
    </source>
</reference>
<accession>A0A369JDR3</accession>
<dbReference type="EMBL" id="LUEZ02000080">
    <property type="protein sequence ID" value="RDB19472.1"/>
    <property type="molecule type" value="Genomic_DNA"/>
</dbReference>
<keyword evidence="2" id="KW-1185">Reference proteome</keyword>
<dbReference type="Proteomes" id="UP000076154">
    <property type="component" value="Unassembled WGS sequence"/>
</dbReference>
<comment type="caution">
    <text evidence="1">The sequence shown here is derived from an EMBL/GenBank/DDBJ whole genome shotgun (WGS) entry which is preliminary data.</text>
</comment>
<dbReference type="AlphaFoldDB" id="A0A369JDR3"/>